<name>A0ABY6U3C6_BIOOC</name>
<proteinExistence type="predicted"/>
<gene>
    <name evidence="2" type="ORF">CLO192961_LOCUS143251</name>
</gene>
<evidence type="ECO:0000313" key="2">
    <source>
        <dbReference type="EMBL" id="VUC24594.1"/>
    </source>
</evidence>
<evidence type="ECO:0000256" key="1">
    <source>
        <dbReference type="SAM" id="MobiDB-lite"/>
    </source>
</evidence>
<accession>A0ABY6U3C6</accession>
<dbReference type="InterPro" id="IPR015947">
    <property type="entry name" value="PUA-like_sf"/>
</dbReference>
<evidence type="ECO:0000313" key="3">
    <source>
        <dbReference type="Proteomes" id="UP000766486"/>
    </source>
</evidence>
<organism evidence="2 3">
    <name type="scientific">Bionectria ochroleuca</name>
    <name type="common">Gliocladium roseum</name>
    <dbReference type="NCBI Taxonomy" id="29856"/>
    <lineage>
        <taxon>Eukaryota</taxon>
        <taxon>Fungi</taxon>
        <taxon>Dikarya</taxon>
        <taxon>Ascomycota</taxon>
        <taxon>Pezizomycotina</taxon>
        <taxon>Sordariomycetes</taxon>
        <taxon>Hypocreomycetidae</taxon>
        <taxon>Hypocreales</taxon>
        <taxon>Bionectriaceae</taxon>
        <taxon>Clonostachys</taxon>
    </lineage>
</organism>
<dbReference type="EMBL" id="CABFNS010000720">
    <property type="protein sequence ID" value="VUC24594.1"/>
    <property type="molecule type" value="Genomic_DNA"/>
</dbReference>
<comment type="caution">
    <text evidence="2">The sequence shown here is derived from an EMBL/GenBank/DDBJ whole genome shotgun (WGS) entry which is preliminary data.</text>
</comment>
<sequence length="175" mass="20099">MEDHRDIIISIHPEHVASIISRAKNHEFRNYLLPTSVKRLWIYETSPLSSIRYIATISHGKRPGEICNPHGLRNDEFDRGDLEGRVKFAYEILKLEQLPKSYSLSELKTKGWLKGAPQKYCFLKPAMREATRTLPLHLVFGPDEQNLDMDHSKNVNSDDDELASEQQSVDKSLKG</sequence>
<dbReference type="Proteomes" id="UP000766486">
    <property type="component" value="Unassembled WGS sequence"/>
</dbReference>
<keyword evidence="3" id="KW-1185">Reference proteome</keyword>
<dbReference type="SUPFAM" id="SSF88697">
    <property type="entry name" value="PUA domain-like"/>
    <property type="match status" value="1"/>
</dbReference>
<feature type="compositionally biased region" description="Polar residues" evidence="1">
    <location>
        <begin position="164"/>
        <end position="175"/>
    </location>
</feature>
<protein>
    <submittedName>
        <fullName evidence="2">Uncharacterized protein</fullName>
    </submittedName>
</protein>
<reference evidence="2 3" key="1">
    <citation type="submission" date="2019-06" db="EMBL/GenBank/DDBJ databases">
        <authorList>
            <person name="Broberg M."/>
        </authorList>
    </citation>
    <scope>NUCLEOTIDE SEQUENCE [LARGE SCALE GENOMIC DNA]</scope>
</reference>
<feature type="region of interest" description="Disordered" evidence="1">
    <location>
        <begin position="145"/>
        <end position="175"/>
    </location>
</feature>